<dbReference type="PRINTS" id="PR00909">
    <property type="entry name" value="SPERMDNBNDNG"/>
</dbReference>
<dbReference type="PIRSF" id="PIRSF019574">
    <property type="entry name" value="Periplasmic_polyamine_BP"/>
    <property type="match status" value="1"/>
</dbReference>
<dbReference type="PANTHER" id="PTHR30222:SF18">
    <property type="entry name" value="BIFUNCTIONAL POLYHYDROXYBUTYRATE SYNTHASE _ ABC TRANSPORTER PERIPLASMIC BINDING PROTEIN-RELATED"/>
    <property type="match status" value="1"/>
</dbReference>
<name>A0ABV3YS78_9PSED</name>
<evidence type="ECO:0000256" key="4">
    <source>
        <dbReference type="ARBA" id="ARBA00022764"/>
    </source>
</evidence>
<comment type="subcellular location">
    <subcellularLocation>
        <location evidence="1">Periplasm</location>
    </subcellularLocation>
</comment>
<dbReference type="EMBL" id="JBFTEG010000004">
    <property type="protein sequence ID" value="MEX6502014.1"/>
    <property type="molecule type" value="Genomic_DNA"/>
</dbReference>
<dbReference type="RefSeq" id="WP_369286983.1">
    <property type="nucleotide sequence ID" value="NZ_JBFTEG010000004.1"/>
</dbReference>
<feature type="signal peptide" evidence="5">
    <location>
        <begin position="1"/>
        <end position="19"/>
    </location>
</feature>
<evidence type="ECO:0000313" key="7">
    <source>
        <dbReference type="Proteomes" id="UP001560296"/>
    </source>
</evidence>
<comment type="caution">
    <text evidence="6">The sequence shown here is derived from an EMBL/GenBank/DDBJ whole genome shotgun (WGS) entry which is preliminary data.</text>
</comment>
<dbReference type="Gene3D" id="3.40.190.10">
    <property type="entry name" value="Periplasmic binding protein-like II"/>
    <property type="match status" value="2"/>
</dbReference>
<sequence>MPRLIASLLLTLTPLLTQAAQTVPAEAGQEQIRVYNWNDYIAPQVLEAFEADTGVRVEYRTFTTAEELNQALSNGEAFDVAVPSNDALSALIAAGSLQPLDFARLPNRRHLDKELLSKLAAVDPSNRHAVPYLWGAVGLAINTPKAEAAFGGPLPDSWSLLFDAEQSARLANCGLSVLDAPDETLSLLLNYQGRRLARSAPSRIERAGSLLAGLRPHLKYVSSDRYIDDLNNGSLCVAMAWVGDALAAADAGQPVRFVVPNEGSVLFIDNLVIPRNARRADLAHQFIDYLMQPKVAALITEETLYPNGNADSKAFLGEALRDQPGLYPDRDTKRRLFALENLTDKHREALEGVWKGFRGTD</sequence>
<feature type="chain" id="PRO_5045689954" evidence="5">
    <location>
        <begin position="20"/>
        <end position="361"/>
    </location>
</feature>
<organism evidence="6 7">
    <name type="scientific">Pseudomonas zhanjiangensis</name>
    <dbReference type="NCBI Taxonomy" id="3239015"/>
    <lineage>
        <taxon>Bacteria</taxon>
        <taxon>Pseudomonadati</taxon>
        <taxon>Pseudomonadota</taxon>
        <taxon>Gammaproteobacteria</taxon>
        <taxon>Pseudomonadales</taxon>
        <taxon>Pseudomonadaceae</taxon>
        <taxon>Pseudomonas</taxon>
    </lineage>
</organism>
<evidence type="ECO:0000256" key="5">
    <source>
        <dbReference type="SAM" id="SignalP"/>
    </source>
</evidence>
<keyword evidence="3 5" id="KW-0732">Signal</keyword>
<dbReference type="SUPFAM" id="SSF53850">
    <property type="entry name" value="Periplasmic binding protein-like II"/>
    <property type="match status" value="1"/>
</dbReference>
<dbReference type="PANTHER" id="PTHR30222">
    <property type="entry name" value="SPERMIDINE/PUTRESCINE-BINDING PERIPLASMIC PROTEIN"/>
    <property type="match status" value="1"/>
</dbReference>
<evidence type="ECO:0000313" key="6">
    <source>
        <dbReference type="EMBL" id="MEX6502014.1"/>
    </source>
</evidence>
<dbReference type="Proteomes" id="UP001560296">
    <property type="component" value="Unassembled WGS sequence"/>
</dbReference>
<gene>
    <name evidence="6" type="ORF">AB5S05_08050</name>
</gene>
<evidence type="ECO:0000256" key="3">
    <source>
        <dbReference type="ARBA" id="ARBA00022729"/>
    </source>
</evidence>
<reference evidence="6 7" key="1">
    <citation type="submission" date="2024-07" db="EMBL/GenBank/DDBJ databases">
        <authorList>
            <person name="Li M."/>
        </authorList>
    </citation>
    <scope>NUCLEOTIDE SEQUENCE [LARGE SCALE GENOMIC DNA]</scope>
    <source>
        <strain evidence="6 7">25A3E</strain>
    </source>
</reference>
<dbReference type="InterPro" id="IPR001188">
    <property type="entry name" value="Sperm_putr-bd"/>
</dbReference>
<proteinExistence type="predicted"/>
<dbReference type="InterPro" id="IPR006059">
    <property type="entry name" value="SBP"/>
</dbReference>
<keyword evidence="7" id="KW-1185">Reference proteome</keyword>
<keyword evidence="2" id="KW-0813">Transport</keyword>
<evidence type="ECO:0000256" key="1">
    <source>
        <dbReference type="ARBA" id="ARBA00004418"/>
    </source>
</evidence>
<dbReference type="Pfam" id="PF13416">
    <property type="entry name" value="SBP_bac_8"/>
    <property type="match status" value="1"/>
</dbReference>
<protein>
    <submittedName>
        <fullName evidence="6">Extracellular solute-binding protein</fullName>
    </submittedName>
</protein>
<keyword evidence="4" id="KW-0574">Periplasm</keyword>
<evidence type="ECO:0000256" key="2">
    <source>
        <dbReference type="ARBA" id="ARBA00022448"/>
    </source>
</evidence>
<accession>A0ABV3YS78</accession>